<reference evidence="1 2" key="1">
    <citation type="submission" date="2016-10" db="EMBL/GenBank/DDBJ databases">
        <authorList>
            <person name="de Groot N.N."/>
        </authorList>
    </citation>
    <scope>NUCLEOTIDE SEQUENCE [LARGE SCALE GENOMIC DNA]</scope>
    <source>
        <strain evidence="1 2">DSM 21001</strain>
    </source>
</reference>
<protein>
    <submittedName>
        <fullName evidence="1">Soil-associated protein, TIGR03435 family</fullName>
    </submittedName>
</protein>
<organism evidence="1 2">
    <name type="scientific">Granulicella pectinivorans</name>
    <dbReference type="NCBI Taxonomy" id="474950"/>
    <lineage>
        <taxon>Bacteria</taxon>
        <taxon>Pseudomonadati</taxon>
        <taxon>Acidobacteriota</taxon>
        <taxon>Terriglobia</taxon>
        <taxon>Terriglobales</taxon>
        <taxon>Acidobacteriaceae</taxon>
        <taxon>Granulicella</taxon>
    </lineage>
</organism>
<accession>A0A1I6MP42</accession>
<dbReference type="InterPro" id="IPR017801">
    <property type="entry name" value="DUF3738"/>
</dbReference>
<evidence type="ECO:0000313" key="1">
    <source>
        <dbReference type="EMBL" id="SFS17475.1"/>
    </source>
</evidence>
<dbReference type="Pfam" id="PF12543">
    <property type="entry name" value="DUF3738"/>
    <property type="match status" value="1"/>
</dbReference>
<dbReference type="Proteomes" id="UP000199024">
    <property type="component" value="Unassembled WGS sequence"/>
</dbReference>
<name>A0A1I6MP42_9BACT</name>
<proteinExistence type="predicted"/>
<dbReference type="NCBIfam" id="TIGR03435">
    <property type="entry name" value="Soli_TIGR03435"/>
    <property type="match status" value="1"/>
</dbReference>
<sequence length="238" mass="25930">MAQTVAAAPAPVPFEVVSIRPHQLTGNDPSDRKILPGGRFVARATSVRTLIRIATGLDDNRISGAPGWIDGELFDIDATTADRAEVKTASQFQGLILSLLEERFQFKFHRAEKEGQVYWLEVDKPGKLGPSLKLSAEDAKPNMSVNANSARTQMKVSSMSMTDIAAGMNRQVGKPVQDHTDLKGLYDFQIEWSAEDAPNASSPSLFTVVKEQLGLKLQPAKGVIGTMVIDRVERPSDN</sequence>
<gene>
    <name evidence="1" type="ORF">SAMN05421771_3167</name>
</gene>
<keyword evidence="2" id="KW-1185">Reference proteome</keyword>
<dbReference type="EMBL" id="FOZL01000001">
    <property type="protein sequence ID" value="SFS17475.1"/>
    <property type="molecule type" value="Genomic_DNA"/>
</dbReference>
<dbReference type="AlphaFoldDB" id="A0A1I6MP42"/>
<evidence type="ECO:0000313" key="2">
    <source>
        <dbReference type="Proteomes" id="UP000199024"/>
    </source>
</evidence>